<dbReference type="CDD" id="cd03257">
    <property type="entry name" value="ABC_NikE_OppD_transporters"/>
    <property type="match status" value="2"/>
</dbReference>
<feature type="domain" description="ABC transporter" evidence="5">
    <location>
        <begin position="276"/>
        <end position="521"/>
    </location>
</feature>
<dbReference type="PROSITE" id="PS50893">
    <property type="entry name" value="ABC_TRANSPORTER_2"/>
    <property type="match status" value="2"/>
</dbReference>
<dbReference type="PANTHER" id="PTHR43776:SF7">
    <property type="entry name" value="D,D-DIPEPTIDE TRANSPORT ATP-BINDING PROTEIN DDPF-RELATED"/>
    <property type="match status" value="1"/>
</dbReference>
<comment type="caution">
    <text evidence="6">The sequence shown here is derived from an EMBL/GenBank/DDBJ whole genome shotgun (WGS) entry which is preliminary data.</text>
</comment>
<dbReference type="FunFam" id="3.40.50.300:FF:000016">
    <property type="entry name" value="Oligopeptide ABC transporter ATP-binding component"/>
    <property type="match status" value="1"/>
</dbReference>
<sequence>MSDTILALNNLSISFGEKRAVEQLNLSMQRGERLALVGESGSGKTVTALSILRLLQHATLDGEIRFNNEDLLQKTEDQLRDIRGADIAMIFQEPMTALNPLFTIGNQIMESLQLHEQLDKASARQRTIELLASTGVRDAEHRVDSYPHQLSGGQRQRAMIAMALACRPKLIIADEPTTALDVSIRARIIDLLLSIQQRENLSVLLITHDLLLVRKFATRVAVMEKGKLVEVADTESLFSRPQHPYTQKLLNSHPVRSIAAVDPDSPTLLSAQNLRVEYKKIRPGFRARFRPEALAAVDDANVLLRKGETLGVLGESGSGKSTLAMALLGLIRPAAGEISYRGERLRYASKQWQQLRSRIQVVFQDPFGSLSPRKTIRQIVEEGLLLHRPSLNASQRLQRVIDVLAEVGLPDNVLNRYPHQFSGGQRQRIAIARAVVIEPEIIILDEPTSALDVSIQFQVLELLTGLQKKYGLSYVLISHDIAVVRALSHSVMVMKDGKVVEFGETLSLLAEPQHPYTRALIEASL</sequence>
<dbReference type="InterPro" id="IPR013563">
    <property type="entry name" value="Oligopep_ABC_C"/>
</dbReference>
<dbReference type="Pfam" id="PF00005">
    <property type="entry name" value="ABC_tran"/>
    <property type="match status" value="2"/>
</dbReference>
<organism evidence="6 7">
    <name type="scientific">Cellvibrio polysaccharolyticus</name>
    <dbReference type="NCBI Taxonomy" id="2082724"/>
    <lineage>
        <taxon>Bacteria</taxon>
        <taxon>Pseudomonadati</taxon>
        <taxon>Pseudomonadota</taxon>
        <taxon>Gammaproteobacteria</taxon>
        <taxon>Cellvibrionales</taxon>
        <taxon>Cellvibrionaceae</taxon>
        <taxon>Cellvibrio</taxon>
    </lineage>
</organism>
<dbReference type="GO" id="GO:0016887">
    <property type="term" value="F:ATP hydrolysis activity"/>
    <property type="evidence" value="ECO:0007669"/>
    <property type="project" value="InterPro"/>
</dbReference>
<evidence type="ECO:0000313" key="7">
    <source>
        <dbReference type="Proteomes" id="UP000652567"/>
    </source>
</evidence>
<dbReference type="Gene3D" id="3.40.50.300">
    <property type="entry name" value="P-loop containing nucleotide triphosphate hydrolases"/>
    <property type="match status" value="2"/>
</dbReference>
<dbReference type="NCBIfam" id="NF008453">
    <property type="entry name" value="PRK11308.1"/>
    <property type="match status" value="2"/>
</dbReference>
<keyword evidence="4 6" id="KW-0067">ATP-binding</keyword>
<comment type="similarity">
    <text evidence="1">Belongs to the ABC transporter superfamily.</text>
</comment>
<proteinExistence type="inferred from homology"/>
<evidence type="ECO:0000256" key="3">
    <source>
        <dbReference type="ARBA" id="ARBA00022741"/>
    </source>
</evidence>
<accession>A0A928V4D0</accession>
<dbReference type="Proteomes" id="UP000652567">
    <property type="component" value="Unassembled WGS sequence"/>
</dbReference>
<dbReference type="AlphaFoldDB" id="A0A928V4D0"/>
<dbReference type="GO" id="GO:0015833">
    <property type="term" value="P:peptide transport"/>
    <property type="evidence" value="ECO:0007669"/>
    <property type="project" value="InterPro"/>
</dbReference>
<dbReference type="InterPro" id="IPR003593">
    <property type="entry name" value="AAA+_ATPase"/>
</dbReference>
<dbReference type="GO" id="GO:0055085">
    <property type="term" value="P:transmembrane transport"/>
    <property type="evidence" value="ECO:0007669"/>
    <property type="project" value="UniProtKB-ARBA"/>
</dbReference>
<dbReference type="PROSITE" id="PS00211">
    <property type="entry name" value="ABC_TRANSPORTER_1"/>
    <property type="match status" value="2"/>
</dbReference>
<dbReference type="GO" id="GO:0005524">
    <property type="term" value="F:ATP binding"/>
    <property type="evidence" value="ECO:0007669"/>
    <property type="project" value="UniProtKB-KW"/>
</dbReference>
<dbReference type="InterPro" id="IPR017871">
    <property type="entry name" value="ABC_transporter-like_CS"/>
</dbReference>
<evidence type="ECO:0000256" key="1">
    <source>
        <dbReference type="ARBA" id="ARBA00005417"/>
    </source>
</evidence>
<dbReference type="Pfam" id="PF08352">
    <property type="entry name" value="oligo_HPY"/>
    <property type="match status" value="2"/>
</dbReference>
<evidence type="ECO:0000313" key="6">
    <source>
        <dbReference type="EMBL" id="MBE8715909.1"/>
    </source>
</evidence>
<dbReference type="NCBIfam" id="NF007739">
    <property type="entry name" value="PRK10419.1"/>
    <property type="match status" value="2"/>
</dbReference>
<keyword evidence="2" id="KW-0813">Transport</keyword>
<feature type="domain" description="ABC transporter" evidence="5">
    <location>
        <begin position="6"/>
        <end position="250"/>
    </location>
</feature>
<protein>
    <submittedName>
        <fullName evidence="6">ABC transporter ATP-binding protein</fullName>
    </submittedName>
</protein>
<evidence type="ECO:0000256" key="2">
    <source>
        <dbReference type="ARBA" id="ARBA00022448"/>
    </source>
</evidence>
<gene>
    <name evidence="6" type="ORF">C4F51_01735</name>
</gene>
<keyword evidence="3" id="KW-0547">Nucleotide-binding</keyword>
<dbReference type="SMART" id="SM00382">
    <property type="entry name" value="AAA"/>
    <property type="match status" value="2"/>
</dbReference>
<evidence type="ECO:0000256" key="4">
    <source>
        <dbReference type="ARBA" id="ARBA00022840"/>
    </source>
</evidence>
<evidence type="ECO:0000259" key="5">
    <source>
        <dbReference type="PROSITE" id="PS50893"/>
    </source>
</evidence>
<name>A0A928V4D0_9GAMM</name>
<dbReference type="InterPro" id="IPR027417">
    <property type="entry name" value="P-loop_NTPase"/>
</dbReference>
<dbReference type="EMBL" id="PRDL01000001">
    <property type="protein sequence ID" value="MBE8715909.1"/>
    <property type="molecule type" value="Genomic_DNA"/>
</dbReference>
<dbReference type="SUPFAM" id="SSF52540">
    <property type="entry name" value="P-loop containing nucleoside triphosphate hydrolases"/>
    <property type="match status" value="2"/>
</dbReference>
<dbReference type="InterPro" id="IPR050319">
    <property type="entry name" value="ABC_transp_ATP-bind"/>
</dbReference>
<keyword evidence="7" id="KW-1185">Reference proteome</keyword>
<reference evidence="6" key="1">
    <citation type="submission" date="2018-07" db="EMBL/GenBank/DDBJ databases">
        <title>Genome assembly of strain Ka43.</title>
        <authorList>
            <person name="Kukolya J."/>
            <person name="Nagy I."/>
            <person name="Horvath B."/>
            <person name="Toth A."/>
        </authorList>
    </citation>
    <scope>NUCLEOTIDE SEQUENCE</scope>
    <source>
        <strain evidence="6">KB43</strain>
    </source>
</reference>
<dbReference type="InterPro" id="IPR003439">
    <property type="entry name" value="ABC_transporter-like_ATP-bd"/>
</dbReference>
<dbReference type="PANTHER" id="PTHR43776">
    <property type="entry name" value="TRANSPORT ATP-BINDING PROTEIN"/>
    <property type="match status" value="1"/>
</dbReference>